<dbReference type="InterPro" id="IPR011701">
    <property type="entry name" value="MFS"/>
</dbReference>
<dbReference type="NCBIfam" id="NF033734">
    <property type="entry name" value="MFS_ArsJ"/>
    <property type="match status" value="1"/>
</dbReference>
<name>A0A6S5TBR3_PSEPU</name>
<keyword evidence="3 4" id="KW-0472">Membrane</keyword>
<dbReference type="EMBL" id="AP022227">
    <property type="protein sequence ID" value="BBT40651.1"/>
    <property type="molecule type" value="Genomic_DNA"/>
</dbReference>
<dbReference type="Gene3D" id="1.20.1250.20">
    <property type="entry name" value="MFS general substrate transporter like domains"/>
    <property type="match status" value="2"/>
</dbReference>
<feature type="transmembrane region" description="Helical" evidence="4">
    <location>
        <begin position="377"/>
        <end position="399"/>
    </location>
</feature>
<dbReference type="GO" id="GO:0022857">
    <property type="term" value="F:transmembrane transporter activity"/>
    <property type="evidence" value="ECO:0007669"/>
    <property type="project" value="InterPro"/>
</dbReference>
<accession>A0A6S5TBR3</accession>
<dbReference type="InterPro" id="IPR036259">
    <property type="entry name" value="MFS_trans_sf"/>
</dbReference>
<keyword evidence="2 4" id="KW-1133">Transmembrane helix</keyword>
<dbReference type="PANTHER" id="PTHR23547:SF1">
    <property type="entry name" value="MAJOR FACILITATOR SUPERFAMILY MFS_1"/>
    <property type="match status" value="1"/>
</dbReference>
<organism evidence="5 6">
    <name type="scientific">Pseudomonas putida</name>
    <name type="common">Arthrobacter siderocapsulatus</name>
    <dbReference type="NCBI Taxonomy" id="303"/>
    <lineage>
        <taxon>Bacteria</taxon>
        <taxon>Pseudomonadati</taxon>
        <taxon>Pseudomonadota</taxon>
        <taxon>Gammaproteobacteria</taxon>
        <taxon>Pseudomonadales</taxon>
        <taxon>Pseudomonadaceae</taxon>
        <taxon>Pseudomonas</taxon>
    </lineage>
</organism>
<dbReference type="SUPFAM" id="SSF103473">
    <property type="entry name" value="MFS general substrate transporter"/>
    <property type="match status" value="1"/>
</dbReference>
<gene>
    <name evidence="5" type="ORF">WP8W18C01_29920</name>
</gene>
<feature type="transmembrane region" description="Helical" evidence="4">
    <location>
        <begin position="82"/>
        <end position="103"/>
    </location>
</feature>
<dbReference type="Proteomes" id="UP000515680">
    <property type="component" value="Chromosome"/>
</dbReference>
<feature type="transmembrane region" description="Helical" evidence="4">
    <location>
        <begin position="288"/>
        <end position="308"/>
    </location>
</feature>
<feature type="transmembrane region" description="Helical" evidence="4">
    <location>
        <begin position="351"/>
        <end position="371"/>
    </location>
</feature>
<feature type="transmembrane region" description="Helical" evidence="4">
    <location>
        <begin position="21"/>
        <end position="41"/>
    </location>
</feature>
<evidence type="ECO:0000313" key="6">
    <source>
        <dbReference type="Proteomes" id="UP000515680"/>
    </source>
</evidence>
<dbReference type="Pfam" id="PF07690">
    <property type="entry name" value="MFS_1"/>
    <property type="match status" value="1"/>
</dbReference>
<feature type="transmembrane region" description="Helical" evidence="4">
    <location>
        <begin position="160"/>
        <end position="193"/>
    </location>
</feature>
<protein>
    <submittedName>
        <fullName evidence="5">MFS transporter</fullName>
    </submittedName>
</protein>
<evidence type="ECO:0000256" key="1">
    <source>
        <dbReference type="ARBA" id="ARBA00022692"/>
    </source>
</evidence>
<keyword evidence="1 4" id="KW-0812">Transmembrane</keyword>
<feature type="transmembrane region" description="Helical" evidence="4">
    <location>
        <begin position="314"/>
        <end position="339"/>
    </location>
</feature>
<proteinExistence type="predicted"/>
<dbReference type="InterPro" id="IPR047769">
    <property type="entry name" value="MFS_ArsJ"/>
</dbReference>
<evidence type="ECO:0000256" key="3">
    <source>
        <dbReference type="ARBA" id="ARBA00023136"/>
    </source>
</evidence>
<evidence type="ECO:0000256" key="2">
    <source>
        <dbReference type="ARBA" id="ARBA00022989"/>
    </source>
</evidence>
<evidence type="ECO:0000313" key="5">
    <source>
        <dbReference type="EMBL" id="BBT40651.1"/>
    </source>
</evidence>
<dbReference type="AlphaFoldDB" id="A0A6S5TBR3"/>
<evidence type="ECO:0000256" key="4">
    <source>
        <dbReference type="SAM" id="Phobius"/>
    </source>
</evidence>
<feature type="transmembrane region" description="Helical" evidence="4">
    <location>
        <begin position="47"/>
        <end position="70"/>
    </location>
</feature>
<reference evidence="5 6" key="1">
    <citation type="submission" date="2019-12" db="EMBL/GenBank/DDBJ databases">
        <title>complete genome sequences of Pseudomonas putida str. WP8-W18-CRE-01 isolated from wastewater treatment plant effluent.</title>
        <authorList>
            <person name="Sekizuka T."/>
            <person name="Itokawa K."/>
            <person name="Yatsu K."/>
            <person name="Inamine Y."/>
            <person name="Kuroda M."/>
        </authorList>
    </citation>
    <scope>NUCLEOTIDE SEQUENCE [LARGE SCALE GENOMIC DNA]</scope>
    <source>
        <strain evidence="5 6">WP8-W18-CRE-01</strain>
    </source>
</reference>
<sequence>MKALSALSSQVRQYLLVTGNYWAFTLTDGALRMLVVLHFHALGYTPLQIAALFLFYEVFGVITNLVGGYLGARLGLNRTMNIGLGLQVLALLMLTVPAAWLTVPWVMAAQALSGIAKDLNKMSAKSTIKLLVPDSQQGTLYQWVALLTGSKNALKGVGFFLGGALLALLGFTQAVLAMATVLALIWLASLILLQKDLGKAKAKPKFRDLLSKSRAINLLSGARLFLFGARDVWFVVALPVYLSTAFSWDFWQVGGFLASWIIGYGIVQSLAPRLTGKARGHVPDGRAALAWATALAGVPALIALGLTAGAPAQVVLLGGLMLFGVLFAVNSSLHSYLIVSYAKEDGVSLDVGFYYMSNALGRLIGTLLSGWVFQAYGLQACLWISCAFVLLAALISVALPRHAKGVVGAH</sequence>
<dbReference type="PANTHER" id="PTHR23547">
    <property type="entry name" value="MAJOR FACILITATOR SUPERFAMILY DOMAIN, GENERAL SUBSTRATE TRANSPORTER"/>
    <property type="match status" value="1"/>
</dbReference>
<feature type="transmembrane region" description="Helical" evidence="4">
    <location>
        <begin position="250"/>
        <end position="267"/>
    </location>
</feature>
<dbReference type="RefSeq" id="WP_182815459.1">
    <property type="nucleotide sequence ID" value="NZ_AP022227.1"/>
</dbReference>